<accession>A0A9C6E1X0</accession>
<dbReference type="Pfam" id="PF09782">
    <property type="entry name" value="NDUF_B6"/>
    <property type="match status" value="1"/>
</dbReference>
<sequence>MADCYQKQKMSASDTGGVKPMSIAGRMVRERERLIGMTDEERAWRKQWLKDLEIHHGPCAVPALERELQNPIKRFYRMPLDKLCDVLTPVLGHGRAFAIRFWTGKIGLFLGAVYGGFYYFKYNQNDWTRKGGWRVVSSRVACNPGDPGFPQVSERIKPSDYGARGFKKSPI</sequence>
<reference evidence="3" key="1">
    <citation type="submission" date="2025-08" db="UniProtKB">
        <authorList>
            <consortium name="RefSeq"/>
        </authorList>
    </citation>
    <scope>IDENTIFICATION</scope>
    <source>
        <tissue evidence="3">Whole body pupa</tissue>
    </source>
</reference>
<keyword evidence="1" id="KW-0812">Transmembrane</keyword>
<keyword evidence="2" id="KW-1185">Reference proteome</keyword>
<proteinExistence type="predicted"/>
<keyword evidence="1" id="KW-0472">Membrane</keyword>
<dbReference type="KEGG" id="gfs:119642318"/>
<name>A0A9C6E1X0_9MUSC</name>
<dbReference type="AlphaFoldDB" id="A0A9C6E1X0"/>
<dbReference type="PANTHER" id="PTHR21106">
    <property type="entry name" value="NADH DEHYDROGENASE [UBIQUINONE] 1 BETA SUBCOMPLEX SUBUNIT 6"/>
    <property type="match status" value="1"/>
</dbReference>
<gene>
    <name evidence="3" type="primary">LOC119642318</name>
</gene>
<protein>
    <submittedName>
        <fullName evidence="3">Uncharacterized protein LOC119642318</fullName>
    </submittedName>
</protein>
<dbReference type="GeneID" id="119642318"/>
<evidence type="ECO:0000313" key="2">
    <source>
        <dbReference type="Proteomes" id="UP000092443"/>
    </source>
</evidence>
<evidence type="ECO:0000313" key="3">
    <source>
        <dbReference type="RefSeq" id="XP_037897364.1"/>
    </source>
</evidence>
<dbReference type="PANTHER" id="PTHR21106:SF2">
    <property type="entry name" value="NADH DEHYDROGENASE [UBIQUINONE] 1 BETA SUBCOMPLEX SUBUNIT 6"/>
    <property type="match status" value="1"/>
</dbReference>
<evidence type="ECO:0000256" key="1">
    <source>
        <dbReference type="SAM" id="Phobius"/>
    </source>
</evidence>
<feature type="transmembrane region" description="Helical" evidence="1">
    <location>
        <begin position="99"/>
        <end position="120"/>
    </location>
</feature>
<dbReference type="GO" id="GO:0006120">
    <property type="term" value="P:mitochondrial electron transport, NADH to ubiquinone"/>
    <property type="evidence" value="ECO:0007669"/>
    <property type="project" value="InterPro"/>
</dbReference>
<dbReference type="Proteomes" id="UP000092443">
    <property type="component" value="Unplaced"/>
</dbReference>
<dbReference type="RefSeq" id="XP_037897364.1">
    <property type="nucleotide sequence ID" value="XM_038041436.1"/>
</dbReference>
<keyword evidence="1" id="KW-1133">Transmembrane helix</keyword>
<dbReference type="GO" id="GO:0005739">
    <property type="term" value="C:mitochondrion"/>
    <property type="evidence" value="ECO:0007669"/>
    <property type="project" value="GOC"/>
</dbReference>
<organism evidence="2 3">
    <name type="scientific">Glossina fuscipes</name>
    <dbReference type="NCBI Taxonomy" id="7396"/>
    <lineage>
        <taxon>Eukaryota</taxon>
        <taxon>Metazoa</taxon>
        <taxon>Ecdysozoa</taxon>
        <taxon>Arthropoda</taxon>
        <taxon>Hexapoda</taxon>
        <taxon>Insecta</taxon>
        <taxon>Pterygota</taxon>
        <taxon>Neoptera</taxon>
        <taxon>Endopterygota</taxon>
        <taxon>Diptera</taxon>
        <taxon>Brachycera</taxon>
        <taxon>Muscomorpha</taxon>
        <taxon>Hippoboscoidea</taxon>
        <taxon>Glossinidae</taxon>
        <taxon>Glossina</taxon>
    </lineage>
</organism>
<dbReference type="InterPro" id="IPR019174">
    <property type="entry name" value="NADH_DH_b-subcmplx_su6"/>
</dbReference>